<accession>A0AAN8J7Y5</accession>
<evidence type="ECO:0000313" key="3">
    <source>
        <dbReference type="EMBL" id="KAK6170751.1"/>
    </source>
</evidence>
<dbReference type="EMBL" id="JAZGQO010000014">
    <property type="protein sequence ID" value="KAK6170751.1"/>
    <property type="molecule type" value="Genomic_DNA"/>
</dbReference>
<keyword evidence="1" id="KW-0472">Membrane</keyword>
<proteinExistence type="predicted"/>
<name>A0AAN8J7Y5_PATCE</name>
<reference evidence="3 4" key="1">
    <citation type="submission" date="2024-01" db="EMBL/GenBank/DDBJ databases">
        <title>The genome of the rayed Mediterranean limpet Patella caerulea (Linnaeus, 1758).</title>
        <authorList>
            <person name="Anh-Thu Weber A."/>
            <person name="Halstead-Nussloch G."/>
        </authorList>
    </citation>
    <scope>NUCLEOTIDE SEQUENCE [LARGE SCALE GENOMIC DNA]</scope>
    <source>
        <strain evidence="3">AATW-2023a</strain>
        <tissue evidence="3">Whole specimen</tissue>
    </source>
</reference>
<feature type="transmembrane region" description="Helical" evidence="1">
    <location>
        <begin position="186"/>
        <end position="205"/>
    </location>
</feature>
<comment type="caution">
    <text evidence="3">The sequence shown here is derived from an EMBL/GenBank/DDBJ whole genome shotgun (WGS) entry which is preliminary data.</text>
</comment>
<evidence type="ECO:0000256" key="1">
    <source>
        <dbReference type="SAM" id="Phobius"/>
    </source>
</evidence>
<feature type="signal peptide" evidence="2">
    <location>
        <begin position="1"/>
        <end position="19"/>
    </location>
</feature>
<gene>
    <name evidence="3" type="ORF">SNE40_019064</name>
</gene>
<sequence length="207" mass="22028">MEYYLLSLILLSLGVGTEGIDCSTFNKDTCQQDSIRYCLTDGRIIDGTCEVSSLVCESVAVVDETFAACVSSLASMFNCTGHIVGGACLPDSIPYCLTNGETVLGTCDAKAKVCEDGEEVDITGASCADAFDCNFFNPDEICRPDMVPYCLKNGEIINGICETKKAICGEGEELDSTGDSCKDNGASTMTLSVLLVFAISFYGLFEM</sequence>
<evidence type="ECO:0000313" key="4">
    <source>
        <dbReference type="Proteomes" id="UP001347796"/>
    </source>
</evidence>
<keyword evidence="2" id="KW-0732">Signal</keyword>
<keyword evidence="4" id="KW-1185">Reference proteome</keyword>
<dbReference type="AlphaFoldDB" id="A0AAN8J7Y5"/>
<keyword evidence="1" id="KW-1133">Transmembrane helix</keyword>
<feature type="chain" id="PRO_5042823746" evidence="2">
    <location>
        <begin position="20"/>
        <end position="207"/>
    </location>
</feature>
<evidence type="ECO:0000256" key="2">
    <source>
        <dbReference type="SAM" id="SignalP"/>
    </source>
</evidence>
<protein>
    <submittedName>
        <fullName evidence="3">Uncharacterized protein</fullName>
    </submittedName>
</protein>
<keyword evidence="1" id="KW-0812">Transmembrane</keyword>
<organism evidence="3 4">
    <name type="scientific">Patella caerulea</name>
    <name type="common">Rayed Mediterranean limpet</name>
    <dbReference type="NCBI Taxonomy" id="87958"/>
    <lineage>
        <taxon>Eukaryota</taxon>
        <taxon>Metazoa</taxon>
        <taxon>Spiralia</taxon>
        <taxon>Lophotrochozoa</taxon>
        <taxon>Mollusca</taxon>
        <taxon>Gastropoda</taxon>
        <taxon>Patellogastropoda</taxon>
        <taxon>Patelloidea</taxon>
        <taxon>Patellidae</taxon>
        <taxon>Patella</taxon>
    </lineage>
</organism>
<dbReference type="Proteomes" id="UP001347796">
    <property type="component" value="Unassembled WGS sequence"/>
</dbReference>